<reference evidence="2" key="1">
    <citation type="submission" date="2022-09" db="EMBL/GenBank/DDBJ databases">
        <title>Intensive care unit water sources are persistently colonized with multi-drug resistant bacteria and are the site of extensive horizontal gene transfer of antibiotic resistance genes.</title>
        <authorList>
            <person name="Diorio-Toth L."/>
        </authorList>
    </citation>
    <scope>NUCLEOTIDE SEQUENCE</scope>
    <source>
        <strain evidence="2">GD04065</strain>
    </source>
</reference>
<organism evidence="2 3">
    <name type="scientific">Acinetobacter johnsonii</name>
    <dbReference type="NCBI Taxonomy" id="40214"/>
    <lineage>
        <taxon>Bacteria</taxon>
        <taxon>Pseudomonadati</taxon>
        <taxon>Pseudomonadota</taxon>
        <taxon>Gammaproteobacteria</taxon>
        <taxon>Moraxellales</taxon>
        <taxon>Moraxellaceae</taxon>
        <taxon>Acinetobacter</taxon>
    </lineage>
</organism>
<dbReference type="RefSeq" id="WP_178928517.1">
    <property type="nucleotide sequence ID" value="NZ_CP037424.1"/>
</dbReference>
<accession>A0AAW6RW27</accession>
<sequence>MDIAVIGSGMAGLATARILKDAGHNITIFEALTGRGMDSHSTEFEGGLIDAPLRVMNPHLWKNTLSLATYLGIKTYPVRTYMACSWLFEDRTETWLTTTRSRIGNFPIINNRKGLQQYGWRLVKGMLQLKTAIAKFFKSKDQDITLAEFINQHDIEEVFWHGAVMPVLYTICTCNPKTIGEWPAKPLLIFLRQLTDGDALLRIQGGTPALVDKLIENINIQSGSAISKVTEQGDKVLVENNKGEQQLFDRVVVATPTTKIEEFLDPVQFADDIALLKQFRFEQGQLVIHTDPSVMPPKRKDWSVLSYMMDRKFIRQQFTVWLNSVEPSLVGKNAVFQTWQPVTEIDPKKVISTVTLTRAVVDSQTVALNKELQQRHKSANRKVFFCGSWSCDGLPILESAVTSAMHIAEIFGAPLPFVGLKPKVEVAPQLGY</sequence>
<evidence type="ECO:0000313" key="3">
    <source>
        <dbReference type="Proteomes" id="UP001157887"/>
    </source>
</evidence>
<dbReference type="Pfam" id="PF01593">
    <property type="entry name" value="Amino_oxidase"/>
    <property type="match status" value="1"/>
</dbReference>
<feature type="domain" description="Amine oxidase" evidence="1">
    <location>
        <begin position="10"/>
        <end position="270"/>
    </location>
</feature>
<dbReference type="InterPro" id="IPR050464">
    <property type="entry name" value="Zeta_carotene_desat/Oxidored"/>
</dbReference>
<evidence type="ECO:0000259" key="1">
    <source>
        <dbReference type="Pfam" id="PF01593"/>
    </source>
</evidence>
<gene>
    <name evidence="2" type="ORF">N7566_07710</name>
</gene>
<dbReference type="InterPro" id="IPR036188">
    <property type="entry name" value="FAD/NAD-bd_sf"/>
</dbReference>
<name>A0AAW6RW27_ACIJO</name>
<dbReference type="Proteomes" id="UP001157887">
    <property type="component" value="Unassembled WGS sequence"/>
</dbReference>
<dbReference type="Gene3D" id="3.50.50.60">
    <property type="entry name" value="FAD/NAD(P)-binding domain"/>
    <property type="match status" value="1"/>
</dbReference>
<evidence type="ECO:0000313" key="2">
    <source>
        <dbReference type="EMBL" id="MDG9786876.1"/>
    </source>
</evidence>
<dbReference type="GO" id="GO:0016491">
    <property type="term" value="F:oxidoreductase activity"/>
    <property type="evidence" value="ECO:0007669"/>
    <property type="project" value="InterPro"/>
</dbReference>
<dbReference type="InterPro" id="IPR002937">
    <property type="entry name" value="Amino_oxidase"/>
</dbReference>
<comment type="caution">
    <text evidence="2">The sequence shown here is derived from an EMBL/GenBank/DDBJ whole genome shotgun (WGS) entry which is preliminary data.</text>
</comment>
<dbReference type="PANTHER" id="PTHR42923:SF17">
    <property type="entry name" value="AMINE OXIDASE DOMAIN-CONTAINING PROTEIN"/>
    <property type="match status" value="1"/>
</dbReference>
<dbReference type="PANTHER" id="PTHR42923">
    <property type="entry name" value="PROTOPORPHYRINOGEN OXIDASE"/>
    <property type="match status" value="1"/>
</dbReference>
<protein>
    <submittedName>
        <fullName evidence="2">FAD-dependent oxidoreductase</fullName>
    </submittedName>
</protein>
<dbReference type="EMBL" id="JAOECG010000007">
    <property type="protein sequence ID" value="MDG9786876.1"/>
    <property type="molecule type" value="Genomic_DNA"/>
</dbReference>
<dbReference type="AlphaFoldDB" id="A0AAW6RW27"/>
<proteinExistence type="predicted"/>
<dbReference type="SUPFAM" id="SSF51905">
    <property type="entry name" value="FAD/NAD(P)-binding domain"/>
    <property type="match status" value="1"/>
</dbReference>